<dbReference type="InterPro" id="IPR037460">
    <property type="entry name" value="SEST-like"/>
</dbReference>
<gene>
    <name evidence="5" type="ORF">EXE58_12370</name>
</gene>
<dbReference type="Proteomes" id="UP000294853">
    <property type="component" value="Chromosome"/>
</dbReference>
<reference evidence="5 6" key="1">
    <citation type="submission" date="2019-03" db="EMBL/GenBank/DDBJ databases">
        <title>Three New Species of Nocardioides, Nocardioides euryhalodurans sp. nov., Nocardioides seonyuensis sp. nov. and Nocardioides eburneoflavus sp. nov. Iolated from Soil.</title>
        <authorList>
            <person name="Roh S.G."/>
            <person name="Lee C."/>
            <person name="Kim M.-K."/>
            <person name="Kim S.B."/>
        </authorList>
    </citation>
    <scope>NUCLEOTIDE SEQUENCE [LARGE SCALE GENOMIC DNA]</scope>
    <source>
        <strain evidence="5 6">MMS17-SY207-3</strain>
    </source>
</reference>
<evidence type="ECO:0000259" key="4">
    <source>
        <dbReference type="Pfam" id="PF13472"/>
    </source>
</evidence>
<dbReference type="InterPro" id="IPR013830">
    <property type="entry name" value="SGNH_hydro"/>
</dbReference>
<proteinExistence type="predicted"/>
<feature type="disulfide bond" evidence="2">
    <location>
        <begin position="121"/>
        <end position="129"/>
    </location>
</feature>
<evidence type="ECO:0000313" key="5">
    <source>
        <dbReference type="EMBL" id="QBX56184.1"/>
    </source>
</evidence>
<evidence type="ECO:0000313" key="6">
    <source>
        <dbReference type="Proteomes" id="UP000294853"/>
    </source>
</evidence>
<dbReference type="Pfam" id="PF13472">
    <property type="entry name" value="Lipase_GDSL_2"/>
    <property type="match status" value="1"/>
</dbReference>
<dbReference type="AlphaFoldDB" id="A0A4P7IFV9"/>
<keyword evidence="6" id="KW-1185">Reference proteome</keyword>
<organism evidence="5 6">
    <name type="scientific">Nocardioides seonyuensis</name>
    <dbReference type="NCBI Taxonomy" id="2518371"/>
    <lineage>
        <taxon>Bacteria</taxon>
        <taxon>Bacillati</taxon>
        <taxon>Actinomycetota</taxon>
        <taxon>Actinomycetes</taxon>
        <taxon>Propionibacteriales</taxon>
        <taxon>Nocardioidaceae</taxon>
        <taxon>Nocardioides</taxon>
    </lineage>
</organism>
<feature type="disulfide bond" evidence="2">
    <location>
        <begin position="54"/>
        <end position="79"/>
    </location>
</feature>
<evidence type="ECO:0000256" key="3">
    <source>
        <dbReference type="SAM" id="SignalP"/>
    </source>
</evidence>
<dbReference type="PANTHER" id="PTHR37981:SF1">
    <property type="entry name" value="SGNH HYDROLASE-TYPE ESTERASE DOMAIN-CONTAINING PROTEIN"/>
    <property type="match status" value="1"/>
</dbReference>
<dbReference type="CDD" id="cd01823">
    <property type="entry name" value="SEST_like"/>
    <property type="match status" value="1"/>
</dbReference>
<dbReference type="PANTHER" id="PTHR37981">
    <property type="entry name" value="LIPASE 2"/>
    <property type="match status" value="1"/>
</dbReference>
<feature type="chain" id="PRO_5038861356" evidence="3">
    <location>
        <begin position="28"/>
        <end position="265"/>
    </location>
</feature>
<protein>
    <submittedName>
        <fullName evidence="5">SGNH/GDSL hydrolase family protein</fullName>
    </submittedName>
</protein>
<accession>A0A4P7IFV9</accession>
<dbReference type="GO" id="GO:0019433">
    <property type="term" value="P:triglyceride catabolic process"/>
    <property type="evidence" value="ECO:0007669"/>
    <property type="project" value="TreeGrafter"/>
</dbReference>
<keyword evidence="5" id="KW-0378">Hydrolase</keyword>
<feature type="active site" evidence="1">
    <location>
        <position position="242"/>
    </location>
</feature>
<feature type="signal peptide" evidence="3">
    <location>
        <begin position="1"/>
        <end position="27"/>
    </location>
</feature>
<dbReference type="KEGG" id="nsn:EXE58_12370"/>
<dbReference type="Gene3D" id="3.40.50.1110">
    <property type="entry name" value="SGNH hydrolase"/>
    <property type="match status" value="1"/>
</dbReference>
<dbReference type="RefSeq" id="WP_135268175.1">
    <property type="nucleotide sequence ID" value="NZ_CP038436.1"/>
</dbReference>
<dbReference type="OrthoDB" id="5503950at2"/>
<keyword evidence="3" id="KW-0732">Signal</keyword>
<evidence type="ECO:0000256" key="1">
    <source>
        <dbReference type="PIRSR" id="PIRSR637460-1"/>
    </source>
</evidence>
<dbReference type="EMBL" id="CP038436">
    <property type="protein sequence ID" value="QBX56184.1"/>
    <property type="molecule type" value="Genomic_DNA"/>
</dbReference>
<dbReference type="SUPFAM" id="SSF52266">
    <property type="entry name" value="SGNH hydrolase"/>
    <property type="match status" value="1"/>
</dbReference>
<feature type="active site" description="Nucleophile" evidence="1">
    <location>
        <position position="41"/>
    </location>
</feature>
<keyword evidence="2" id="KW-1015">Disulfide bond</keyword>
<sequence>MTTRRRLRALLATLPLLLTALVLPGAAASPPSYDLDVLGDSYGSGYGVPPYGACGRSDAAYGVQIDGRMRLRLDDFVACAGATTASLVAGGQLEALDEDTDVVTLSIGGNDIGWSSAVVACLVGGDPQCALASEAVRTRITDDLPALLDGLYDDVRDAAPRAEVVVTGYPRLFSPEYGTFVAMSPAEQEVLNEGADLLNSVIAGVADQHGFTFVDVTKRFVGHGVNAADPWVLGPLDPGAFHPDAAGYAAYTEAVTAAIRPSRLR</sequence>
<feature type="domain" description="SGNH hydrolase-type esterase" evidence="4">
    <location>
        <begin position="37"/>
        <end position="250"/>
    </location>
</feature>
<dbReference type="GO" id="GO:0004806">
    <property type="term" value="F:triacylglycerol lipase activity"/>
    <property type="evidence" value="ECO:0007669"/>
    <property type="project" value="TreeGrafter"/>
</dbReference>
<dbReference type="InterPro" id="IPR036514">
    <property type="entry name" value="SGNH_hydro_sf"/>
</dbReference>
<evidence type="ECO:0000256" key="2">
    <source>
        <dbReference type="PIRSR" id="PIRSR637460-2"/>
    </source>
</evidence>
<name>A0A4P7IFV9_9ACTN</name>